<name>A0A9P8C405_9HELO</name>
<feature type="chain" id="PRO_5040217666" description="Secreted protein" evidence="1">
    <location>
        <begin position="25"/>
        <end position="86"/>
    </location>
</feature>
<evidence type="ECO:0000313" key="2">
    <source>
        <dbReference type="EMBL" id="KAG9232665.1"/>
    </source>
</evidence>
<keyword evidence="3" id="KW-1185">Reference proteome</keyword>
<gene>
    <name evidence="2" type="ORF">BJ875DRAFT_466140</name>
</gene>
<reference evidence="2" key="1">
    <citation type="journal article" date="2021" name="IMA Fungus">
        <title>Genomic characterization of three marine fungi, including Emericellopsis atlantica sp. nov. with signatures of a generalist lifestyle and marine biomass degradation.</title>
        <authorList>
            <person name="Hagestad O.C."/>
            <person name="Hou L."/>
            <person name="Andersen J.H."/>
            <person name="Hansen E.H."/>
            <person name="Altermark B."/>
            <person name="Li C."/>
            <person name="Kuhnert E."/>
            <person name="Cox R.J."/>
            <person name="Crous P.W."/>
            <person name="Spatafora J.W."/>
            <person name="Lail K."/>
            <person name="Amirebrahimi M."/>
            <person name="Lipzen A."/>
            <person name="Pangilinan J."/>
            <person name="Andreopoulos W."/>
            <person name="Hayes R.D."/>
            <person name="Ng V."/>
            <person name="Grigoriev I.V."/>
            <person name="Jackson S.A."/>
            <person name="Sutton T.D.S."/>
            <person name="Dobson A.D.W."/>
            <person name="Rama T."/>
        </authorList>
    </citation>
    <scope>NUCLEOTIDE SEQUENCE</scope>
    <source>
        <strain evidence="2">TRa018bII</strain>
    </source>
</reference>
<keyword evidence="1" id="KW-0732">Signal</keyword>
<sequence>MAPAYPLGPWTLISLLPIARPVLWVSPDLTSMLLACCQPCLPYKTCYTDAMLELTIPRGCLVVRACVQEERRNLVMFVFGGKRRDS</sequence>
<evidence type="ECO:0000256" key="1">
    <source>
        <dbReference type="SAM" id="SignalP"/>
    </source>
</evidence>
<feature type="signal peptide" evidence="1">
    <location>
        <begin position="1"/>
        <end position="24"/>
    </location>
</feature>
<evidence type="ECO:0008006" key="4">
    <source>
        <dbReference type="Google" id="ProtNLM"/>
    </source>
</evidence>
<proteinExistence type="predicted"/>
<organism evidence="2 3">
    <name type="scientific">Amylocarpus encephaloides</name>
    <dbReference type="NCBI Taxonomy" id="45428"/>
    <lineage>
        <taxon>Eukaryota</taxon>
        <taxon>Fungi</taxon>
        <taxon>Dikarya</taxon>
        <taxon>Ascomycota</taxon>
        <taxon>Pezizomycotina</taxon>
        <taxon>Leotiomycetes</taxon>
        <taxon>Helotiales</taxon>
        <taxon>Helotiales incertae sedis</taxon>
        <taxon>Amylocarpus</taxon>
    </lineage>
</organism>
<dbReference type="Proteomes" id="UP000824998">
    <property type="component" value="Unassembled WGS sequence"/>
</dbReference>
<protein>
    <recommendedName>
        <fullName evidence="4">Secreted protein</fullName>
    </recommendedName>
</protein>
<dbReference type="AlphaFoldDB" id="A0A9P8C405"/>
<comment type="caution">
    <text evidence="2">The sequence shown here is derived from an EMBL/GenBank/DDBJ whole genome shotgun (WGS) entry which is preliminary data.</text>
</comment>
<dbReference type="EMBL" id="MU251536">
    <property type="protein sequence ID" value="KAG9232665.1"/>
    <property type="molecule type" value="Genomic_DNA"/>
</dbReference>
<evidence type="ECO:0000313" key="3">
    <source>
        <dbReference type="Proteomes" id="UP000824998"/>
    </source>
</evidence>
<accession>A0A9P8C405</accession>